<dbReference type="HAMAP" id="MF_02219">
    <property type="entry name" value="Type_III_secretin"/>
    <property type="match status" value="1"/>
</dbReference>
<gene>
    <name evidence="3" type="primary">sctC</name>
    <name evidence="7" type="ORF">GCM10023116_30390</name>
</gene>
<sequence length="659" mass="72819" precursor="true">MRIVTALSLAGSILMFSLSPVSLAQQGYGYDNGYSSANHAQKHIVQPGESLSQIAQMYGYPVALLSHHNSISDPDEVMVGQIIYMPGNEYPEELLLPEDAPAAGKEAAAGIPMDNRFYQSEINQNQVTTSPPLPRNSSAPYPAHQTNANQANINEPFPSQQRQAFNTTKPYAYFGNGEPVADVLRNFASNYGIPIVLSEFVEGVVNGRFGPLTPVEFLDKMAHINNLIWYFDGNTLYIYNSQEIEKEIISLQYMSAEEFRQTLIDIGIWDNRFYWRAKPAEGIIYLSGPPRYMELVTQTASLLDSKAGNRQKSQMTVKVFPLKYAWADDRNFNFRSQQVTIPGVASILREIVQGGGISMTGVSHQAMQSVQKATPAGGSEQQPSAPNPNVKAENVYINADRRLNAVIVHDLTTKMAMYASLINTLDKPLAQVEINVSIIDINTDSLDRLGVNWKLDLNSSGSDFIEFNPFSSDTNTSDTFSTIIQNTSGRLFTQVNLLSSEGKAKVLARPSVLTLDNMEAVLDNSQTFYVEVASTEDAQLFPVTYGSVLKVTPRIVEEVTGRKIHLSVNIQDGARGDTRENVKELPTIKNSTISTQAVIDENESLLIGGYYYESNNQSVSKVPVLGDIPLVGAMFRSKSDTYVKTVRLFLITPRIVNLM</sequence>
<feature type="region of interest" description="Disordered" evidence="5">
    <location>
        <begin position="368"/>
        <end position="390"/>
    </location>
</feature>
<dbReference type="InterPro" id="IPR018392">
    <property type="entry name" value="LysM"/>
</dbReference>
<proteinExistence type="inferred from homology"/>
<dbReference type="InterPro" id="IPR038591">
    <property type="entry name" value="NolW-like_sf"/>
</dbReference>
<evidence type="ECO:0000256" key="2">
    <source>
        <dbReference type="ARBA" id="ARBA00022729"/>
    </source>
</evidence>
<dbReference type="Gene3D" id="3.55.50.30">
    <property type="match status" value="1"/>
</dbReference>
<dbReference type="Pfam" id="PF21304">
    <property type="entry name" value="T3S_SPI-1_N0"/>
    <property type="match status" value="1"/>
</dbReference>
<dbReference type="Pfam" id="PF03958">
    <property type="entry name" value="Secretin_N"/>
    <property type="match status" value="2"/>
</dbReference>
<dbReference type="Proteomes" id="UP001500604">
    <property type="component" value="Unassembled WGS sequence"/>
</dbReference>
<dbReference type="CDD" id="cd00118">
    <property type="entry name" value="LysM"/>
    <property type="match status" value="1"/>
</dbReference>
<dbReference type="EMBL" id="BAABFL010000418">
    <property type="protein sequence ID" value="GAA4650756.1"/>
    <property type="molecule type" value="Genomic_DNA"/>
</dbReference>
<comment type="caution">
    <text evidence="7">The sequence shown here is derived from an EMBL/GenBank/DDBJ whole genome shotgun (WGS) entry which is preliminary data.</text>
</comment>
<keyword evidence="2 3" id="KW-0732">Signal</keyword>
<dbReference type="SMART" id="SM00257">
    <property type="entry name" value="LysM"/>
    <property type="match status" value="1"/>
</dbReference>
<dbReference type="SUPFAM" id="SSF54106">
    <property type="entry name" value="LysM domain"/>
    <property type="match status" value="1"/>
</dbReference>
<dbReference type="PROSITE" id="PS51782">
    <property type="entry name" value="LYSM"/>
    <property type="match status" value="1"/>
</dbReference>
<dbReference type="InterPro" id="IPR050810">
    <property type="entry name" value="Bact_Secretion_Sys_Channel"/>
</dbReference>
<feature type="domain" description="LysM" evidence="6">
    <location>
        <begin position="41"/>
        <end position="85"/>
    </location>
</feature>
<organism evidence="7 8">
    <name type="scientific">Kistimonas scapharcae</name>
    <dbReference type="NCBI Taxonomy" id="1036133"/>
    <lineage>
        <taxon>Bacteria</taxon>
        <taxon>Pseudomonadati</taxon>
        <taxon>Pseudomonadota</taxon>
        <taxon>Gammaproteobacteria</taxon>
        <taxon>Oceanospirillales</taxon>
        <taxon>Endozoicomonadaceae</taxon>
        <taxon>Kistimonas</taxon>
    </lineage>
</organism>
<dbReference type="InterPro" id="IPR003522">
    <property type="entry name" value="T3SS_OM_pore_YscC"/>
</dbReference>
<evidence type="ECO:0000259" key="6">
    <source>
        <dbReference type="PROSITE" id="PS51782"/>
    </source>
</evidence>
<dbReference type="InterPro" id="IPR036779">
    <property type="entry name" value="LysM_dom_sf"/>
</dbReference>
<reference evidence="8" key="1">
    <citation type="journal article" date="2019" name="Int. J. Syst. Evol. Microbiol.">
        <title>The Global Catalogue of Microorganisms (GCM) 10K type strain sequencing project: providing services to taxonomists for standard genome sequencing and annotation.</title>
        <authorList>
            <consortium name="The Broad Institute Genomics Platform"/>
            <consortium name="The Broad Institute Genome Sequencing Center for Infectious Disease"/>
            <person name="Wu L."/>
            <person name="Ma J."/>
        </authorList>
    </citation>
    <scope>NUCLEOTIDE SEQUENCE [LARGE SCALE GENOMIC DNA]</scope>
    <source>
        <strain evidence="8">JCM 17805</strain>
    </source>
</reference>
<feature type="chain" id="PRO_5044946462" description="Type 3 secretion system secretin" evidence="3">
    <location>
        <begin position="25"/>
        <end position="659"/>
    </location>
</feature>
<keyword evidence="3" id="KW-0653">Protein transport</keyword>
<dbReference type="PANTHER" id="PTHR30332">
    <property type="entry name" value="PROBABLE GENERAL SECRETION PATHWAY PROTEIN D"/>
    <property type="match status" value="1"/>
</dbReference>
<accession>A0ABP8V497</accession>
<dbReference type="Gene3D" id="3.30.1370.120">
    <property type="match status" value="2"/>
</dbReference>
<dbReference type="RefSeq" id="WP_345196993.1">
    <property type="nucleotide sequence ID" value="NZ_BAABFL010000418.1"/>
</dbReference>
<keyword evidence="3 4" id="KW-0813">Transport</keyword>
<evidence type="ECO:0000313" key="7">
    <source>
        <dbReference type="EMBL" id="GAA4650756.1"/>
    </source>
</evidence>
<dbReference type="Pfam" id="PF00263">
    <property type="entry name" value="Secretin"/>
    <property type="match status" value="1"/>
</dbReference>
<keyword evidence="3" id="KW-0998">Cell outer membrane</keyword>
<evidence type="ECO:0000256" key="3">
    <source>
        <dbReference type="HAMAP-Rule" id="MF_02219"/>
    </source>
</evidence>
<keyword evidence="8" id="KW-1185">Reference proteome</keyword>
<feature type="region of interest" description="Disordered" evidence="5">
    <location>
        <begin position="125"/>
        <end position="157"/>
    </location>
</feature>
<dbReference type="InterPro" id="IPR004846">
    <property type="entry name" value="T2SS/T3SS_dom"/>
</dbReference>
<dbReference type="PANTHER" id="PTHR30332:SF5">
    <property type="entry name" value="SPI-1 TYPE 3 SECRETION SYSTEM SECRETIN"/>
    <property type="match status" value="1"/>
</dbReference>
<dbReference type="Pfam" id="PF01476">
    <property type="entry name" value="LysM"/>
    <property type="match status" value="1"/>
</dbReference>
<keyword evidence="3" id="KW-0472">Membrane</keyword>
<name>A0ABP8V497_9GAMM</name>
<dbReference type="InterPro" id="IPR049034">
    <property type="entry name" value="T3S_SPI-1_N0"/>
</dbReference>
<comment type="function">
    <text evidence="3">Component of the type III secretion system (T3SS), also called injectisome, which is used to inject bacterial effector proteins into eukaryotic host cells. Forms a ring-shaped multimeric structure with an apparent central pore in the outer membrane.</text>
</comment>
<keyword evidence="3" id="KW-0811">Translocation</keyword>
<evidence type="ECO:0000256" key="5">
    <source>
        <dbReference type="SAM" id="MobiDB-lite"/>
    </source>
</evidence>
<comment type="subcellular location">
    <subcellularLocation>
        <location evidence="1 3 4">Cell outer membrane</location>
    </subcellularLocation>
</comment>
<dbReference type="Gene3D" id="3.10.350.10">
    <property type="entry name" value="LysM domain"/>
    <property type="match status" value="1"/>
</dbReference>
<evidence type="ECO:0000256" key="4">
    <source>
        <dbReference type="RuleBase" id="RU004004"/>
    </source>
</evidence>
<evidence type="ECO:0000256" key="1">
    <source>
        <dbReference type="ARBA" id="ARBA00004442"/>
    </source>
</evidence>
<evidence type="ECO:0000313" key="8">
    <source>
        <dbReference type="Proteomes" id="UP001500604"/>
    </source>
</evidence>
<comment type="similarity">
    <text evidence="3">Belongs to the bacterial secretin family. T3SS SctC subfamily.</text>
</comment>
<dbReference type="NCBIfam" id="TIGR02516">
    <property type="entry name" value="type_III_yscC"/>
    <property type="match status" value="1"/>
</dbReference>
<feature type="signal peptide" evidence="3">
    <location>
        <begin position="1"/>
        <end position="24"/>
    </location>
</feature>
<dbReference type="PRINTS" id="PR01337">
    <property type="entry name" value="TYPE3OMGPROT"/>
</dbReference>
<protein>
    <recommendedName>
        <fullName evidence="3">Type 3 secretion system secretin</fullName>
        <shortName evidence="3">T3SS secretin</shortName>
    </recommendedName>
</protein>
<comment type="subunit">
    <text evidence="3">The core secretion machinery of the T3SS is composed of approximately 20 different proteins, including cytoplasmic components, a base, an export apparatus and a needle. This subunit is part of the base, which anchors the injectisome in the bacterial cell envelope. Forms a stable homooligomeric complex.</text>
</comment>
<dbReference type="InterPro" id="IPR005644">
    <property type="entry name" value="NolW-like"/>
</dbReference>